<dbReference type="AlphaFoldDB" id="A0A8J2BG89"/>
<name>A0A8J2BG89_9BACT</name>
<dbReference type="Proteomes" id="UP000663859">
    <property type="component" value="Unassembled WGS sequence"/>
</dbReference>
<reference evidence="2" key="1">
    <citation type="submission" date="2021-02" db="EMBL/GenBank/DDBJ databases">
        <authorList>
            <person name="Cremers G."/>
            <person name="Picone N."/>
        </authorList>
    </citation>
    <scope>NUCLEOTIDE SEQUENCE</scope>
    <source>
        <strain evidence="2">PQ17</strain>
    </source>
</reference>
<organism evidence="2 3">
    <name type="scientific">Candidatus Methylacidithermus pantelleriae</name>
    <dbReference type="NCBI Taxonomy" id="2744239"/>
    <lineage>
        <taxon>Bacteria</taxon>
        <taxon>Pseudomonadati</taxon>
        <taxon>Verrucomicrobiota</taxon>
        <taxon>Methylacidiphilae</taxon>
        <taxon>Methylacidiphilales</taxon>
        <taxon>Methylacidiphilaceae</taxon>
        <taxon>Candidatus Methylacidithermus</taxon>
    </lineage>
</organism>
<keyword evidence="3" id="KW-1185">Reference proteome</keyword>
<accession>A0A8J2BG89</accession>
<protein>
    <submittedName>
        <fullName evidence="2">Uncharacterized protein</fullName>
    </submittedName>
</protein>
<proteinExistence type="predicted"/>
<evidence type="ECO:0000313" key="2">
    <source>
        <dbReference type="EMBL" id="CAF0689885.1"/>
    </source>
</evidence>
<evidence type="ECO:0000256" key="1">
    <source>
        <dbReference type="SAM" id="MobiDB-lite"/>
    </source>
</evidence>
<evidence type="ECO:0000313" key="3">
    <source>
        <dbReference type="Proteomes" id="UP000663859"/>
    </source>
</evidence>
<gene>
    <name evidence="2" type="ORF">MPNT_10416</name>
</gene>
<comment type="caution">
    <text evidence="2">The sequence shown here is derived from an EMBL/GenBank/DDBJ whole genome shotgun (WGS) entry which is preliminary data.</text>
</comment>
<dbReference type="EMBL" id="CAJNOB010000001">
    <property type="protein sequence ID" value="CAF0689885.1"/>
    <property type="molecule type" value="Genomic_DNA"/>
</dbReference>
<sequence length="65" mass="6878">MEKNPQAEEAEAIPGKEEGTRQAPYQGGAIGSGVKVPILSEGLAYGKSVHDRGRSQCHLCLARVT</sequence>
<feature type="region of interest" description="Disordered" evidence="1">
    <location>
        <begin position="1"/>
        <end position="29"/>
    </location>
</feature>